<accession>L5KUV9</accession>
<evidence type="ECO:0000256" key="4">
    <source>
        <dbReference type="ARBA" id="ARBA00022989"/>
    </source>
</evidence>
<comment type="subcellular location">
    <subcellularLocation>
        <location evidence="1">Membrane</location>
        <topology evidence="1">Multi-pass membrane protein</topology>
    </subcellularLocation>
</comment>
<protein>
    <submittedName>
        <fullName evidence="11">Sodium/hydrogen exchanger 2</fullName>
    </submittedName>
</protein>
<keyword evidence="7 9" id="KW-0472">Membrane</keyword>
<dbReference type="GO" id="GO:0098719">
    <property type="term" value="P:sodium ion import across plasma membrane"/>
    <property type="evidence" value="ECO:0007669"/>
    <property type="project" value="TreeGrafter"/>
</dbReference>
<evidence type="ECO:0000256" key="9">
    <source>
        <dbReference type="SAM" id="Phobius"/>
    </source>
</evidence>
<dbReference type="STRING" id="9402.L5KUV9"/>
<name>L5KUV9_PTEAL</name>
<dbReference type="AlphaFoldDB" id="L5KUV9"/>
<evidence type="ECO:0000256" key="8">
    <source>
        <dbReference type="ARBA" id="ARBA00023201"/>
    </source>
</evidence>
<dbReference type="Proteomes" id="UP000010552">
    <property type="component" value="Unassembled WGS sequence"/>
</dbReference>
<dbReference type="GO" id="GO:0015385">
    <property type="term" value="F:sodium:proton antiporter activity"/>
    <property type="evidence" value="ECO:0007669"/>
    <property type="project" value="InterPro"/>
</dbReference>
<evidence type="ECO:0000256" key="6">
    <source>
        <dbReference type="ARBA" id="ARBA00023065"/>
    </source>
</evidence>
<evidence type="ECO:0000313" key="12">
    <source>
        <dbReference type="Proteomes" id="UP000010552"/>
    </source>
</evidence>
<dbReference type="InterPro" id="IPR006153">
    <property type="entry name" value="Cation/H_exchanger_TM"/>
</dbReference>
<proteinExistence type="predicted"/>
<evidence type="ECO:0000256" key="7">
    <source>
        <dbReference type="ARBA" id="ARBA00023136"/>
    </source>
</evidence>
<dbReference type="InterPro" id="IPR018422">
    <property type="entry name" value="Cation/H_exchanger_CPA1"/>
</dbReference>
<feature type="domain" description="Cation/H+ exchanger transmembrane" evidence="10">
    <location>
        <begin position="10"/>
        <end position="154"/>
    </location>
</feature>
<evidence type="ECO:0000313" key="11">
    <source>
        <dbReference type="EMBL" id="ELK15244.1"/>
    </source>
</evidence>
<keyword evidence="5" id="KW-0915">Sodium</keyword>
<feature type="transmembrane region" description="Helical" evidence="9">
    <location>
        <begin position="34"/>
        <end position="57"/>
    </location>
</feature>
<keyword evidence="3 9" id="KW-0812">Transmembrane</keyword>
<keyword evidence="6" id="KW-0406">Ion transport</keyword>
<keyword evidence="2" id="KW-0813">Transport</keyword>
<evidence type="ECO:0000256" key="3">
    <source>
        <dbReference type="ARBA" id="ARBA00022692"/>
    </source>
</evidence>
<evidence type="ECO:0000259" key="10">
    <source>
        <dbReference type="Pfam" id="PF00999"/>
    </source>
</evidence>
<dbReference type="InParanoid" id="L5KUV9"/>
<reference evidence="12" key="1">
    <citation type="journal article" date="2013" name="Science">
        <title>Comparative analysis of bat genomes provides insight into the evolution of flight and immunity.</title>
        <authorList>
            <person name="Zhang G."/>
            <person name="Cowled C."/>
            <person name="Shi Z."/>
            <person name="Huang Z."/>
            <person name="Bishop-Lilly K.A."/>
            <person name="Fang X."/>
            <person name="Wynne J.W."/>
            <person name="Xiong Z."/>
            <person name="Baker M.L."/>
            <person name="Zhao W."/>
            <person name="Tachedjian M."/>
            <person name="Zhu Y."/>
            <person name="Zhou P."/>
            <person name="Jiang X."/>
            <person name="Ng J."/>
            <person name="Yang L."/>
            <person name="Wu L."/>
            <person name="Xiao J."/>
            <person name="Feng Y."/>
            <person name="Chen Y."/>
            <person name="Sun X."/>
            <person name="Zhang Y."/>
            <person name="Marsh G.A."/>
            <person name="Crameri G."/>
            <person name="Broder C.C."/>
            <person name="Frey K.G."/>
            <person name="Wang L.F."/>
            <person name="Wang J."/>
        </authorList>
    </citation>
    <scope>NUCLEOTIDE SEQUENCE [LARGE SCALE GENOMIC DNA]</scope>
</reference>
<sequence>MAKIQCDKIIACAMCMKRYVEANISQKSQSTTKYFMKMWSSASDTLIFIFLAVSTIGDNHEWNWPHICFTVMFCLIWRASEVLVLIFFVNKCHVNTVTRKDQFIIAYGGLRGEICFSLVFLLPEFSRKKLFIAATTVVLFTIIIQGMTIPLLVNLLDVTTRRETSPIVSEQILAWQQKHNDSIKKWAENLNRNFSQEDIQTTNRPLKRRSISLAIRDMQIKTILRYHLN</sequence>
<feature type="transmembrane region" description="Helical" evidence="9">
    <location>
        <begin position="129"/>
        <end position="153"/>
    </location>
</feature>
<evidence type="ECO:0000256" key="1">
    <source>
        <dbReference type="ARBA" id="ARBA00004141"/>
    </source>
</evidence>
<evidence type="ECO:0000256" key="2">
    <source>
        <dbReference type="ARBA" id="ARBA00022448"/>
    </source>
</evidence>
<keyword evidence="4 9" id="KW-1133">Transmembrane helix</keyword>
<dbReference type="GO" id="GO:0051453">
    <property type="term" value="P:regulation of intracellular pH"/>
    <property type="evidence" value="ECO:0007669"/>
    <property type="project" value="TreeGrafter"/>
</dbReference>
<feature type="transmembrane region" description="Helical" evidence="9">
    <location>
        <begin position="102"/>
        <end position="123"/>
    </location>
</feature>
<organism evidence="11 12">
    <name type="scientific">Pteropus alecto</name>
    <name type="common">Black flying fox</name>
    <dbReference type="NCBI Taxonomy" id="9402"/>
    <lineage>
        <taxon>Eukaryota</taxon>
        <taxon>Metazoa</taxon>
        <taxon>Chordata</taxon>
        <taxon>Craniata</taxon>
        <taxon>Vertebrata</taxon>
        <taxon>Euteleostomi</taxon>
        <taxon>Mammalia</taxon>
        <taxon>Eutheria</taxon>
        <taxon>Laurasiatheria</taxon>
        <taxon>Chiroptera</taxon>
        <taxon>Yinpterochiroptera</taxon>
        <taxon>Pteropodoidea</taxon>
        <taxon>Pteropodidae</taxon>
        <taxon>Pteropodinae</taxon>
        <taxon>Pteropus</taxon>
    </lineage>
</organism>
<keyword evidence="8" id="KW-0739">Sodium transport</keyword>
<keyword evidence="12" id="KW-1185">Reference proteome</keyword>
<gene>
    <name evidence="11" type="ORF">PAL_GLEAN10000885</name>
</gene>
<feature type="transmembrane region" description="Helical" evidence="9">
    <location>
        <begin position="69"/>
        <end position="90"/>
    </location>
</feature>
<dbReference type="EMBL" id="KB030544">
    <property type="protein sequence ID" value="ELK15244.1"/>
    <property type="molecule type" value="Genomic_DNA"/>
</dbReference>
<dbReference type="PANTHER" id="PTHR10110">
    <property type="entry name" value="SODIUM/HYDROGEN EXCHANGER"/>
    <property type="match status" value="1"/>
</dbReference>
<dbReference type="GO" id="GO:0015386">
    <property type="term" value="F:potassium:proton antiporter activity"/>
    <property type="evidence" value="ECO:0007669"/>
    <property type="project" value="TreeGrafter"/>
</dbReference>
<dbReference type="GO" id="GO:0005886">
    <property type="term" value="C:plasma membrane"/>
    <property type="evidence" value="ECO:0007669"/>
    <property type="project" value="TreeGrafter"/>
</dbReference>
<evidence type="ECO:0000256" key="5">
    <source>
        <dbReference type="ARBA" id="ARBA00023053"/>
    </source>
</evidence>
<dbReference type="Pfam" id="PF00999">
    <property type="entry name" value="Na_H_Exchanger"/>
    <property type="match status" value="1"/>
</dbReference>
<dbReference type="PANTHER" id="PTHR10110:SF99">
    <property type="entry name" value="SODIUM_HYDROGEN EXCHANGER"/>
    <property type="match status" value="1"/>
</dbReference>